<accession>A0A0F9AXA8</accession>
<protein>
    <submittedName>
        <fullName evidence="2">Uncharacterized protein</fullName>
    </submittedName>
</protein>
<keyword evidence="1" id="KW-0812">Transmembrane</keyword>
<name>A0A0F9AXA8_9ZZZZ</name>
<organism evidence="2">
    <name type="scientific">marine sediment metagenome</name>
    <dbReference type="NCBI Taxonomy" id="412755"/>
    <lineage>
        <taxon>unclassified sequences</taxon>
        <taxon>metagenomes</taxon>
        <taxon>ecological metagenomes</taxon>
    </lineage>
</organism>
<sequence>MKKEKKHIIPRWLFYTCAIIFASGMTQIIVGQLIWGITLEKNIAIIITFLCSGIVLFDLIMNLLKYKIKIV</sequence>
<evidence type="ECO:0000256" key="1">
    <source>
        <dbReference type="SAM" id="Phobius"/>
    </source>
</evidence>
<comment type="caution">
    <text evidence="2">The sequence shown here is derived from an EMBL/GenBank/DDBJ whole genome shotgun (WGS) entry which is preliminary data.</text>
</comment>
<feature type="transmembrane region" description="Helical" evidence="1">
    <location>
        <begin position="12"/>
        <end position="37"/>
    </location>
</feature>
<dbReference type="AlphaFoldDB" id="A0A0F9AXA8"/>
<evidence type="ECO:0000313" key="2">
    <source>
        <dbReference type="EMBL" id="KKK82999.1"/>
    </source>
</evidence>
<reference evidence="2" key="1">
    <citation type="journal article" date="2015" name="Nature">
        <title>Complex archaea that bridge the gap between prokaryotes and eukaryotes.</title>
        <authorList>
            <person name="Spang A."/>
            <person name="Saw J.H."/>
            <person name="Jorgensen S.L."/>
            <person name="Zaremba-Niedzwiedzka K."/>
            <person name="Martijn J."/>
            <person name="Lind A.E."/>
            <person name="van Eijk R."/>
            <person name="Schleper C."/>
            <person name="Guy L."/>
            <person name="Ettema T.J."/>
        </authorList>
    </citation>
    <scope>NUCLEOTIDE SEQUENCE</scope>
</reference>
<gene>
    <name evidence="2" type="ORF">LCGC14_2797790</name>
</gene>
<proteinExistence type="predicted"/>
<keyword evidence="1" id="KW-0472">Membrane</keyword>
<dbReference type="EMBL" id="LAZR01052424">
    <property type="protein sequence ID" value="KKK82999.1"/>
    <property type="molecule type" value="Genomic_DNA"/>
</dbReference>
<feature type="transmembrane region" description="Helical" evidence="1">
    <location>
        <begin position="43"/>
        <end position="64"/>
    </location>
</feature>
<keyword evidence="1" id="KW-1133">Transmembrane helix</keyword>